<organism evidence="8 9">
    <name type="scientific">Phascolomyces articulosus</name>
    <dbReference type="NCBI Taxonomy" id="60185"/>
    <lineage>
        <taxon>Eukaryota</taxon>
        <taxon>Fungi</taxon>
        <taxon>Fungi incertae sedis</taxon>
        <taxon>Mucoromycota</taxon>
        <taxon>Mucoromycotina</taxon>
        <taxon>Mucoromycetes</taxon>
        <taxon>Mucorales</taxon>
        <taxon>Lichtheimiaceae</taxon>
        <taxon>Phascolomyces</taxon>
    </lineage>
</organism>
<dbReference type="AlphaFoldDB" id="A0AAD5JXU1"/>
<feature type="transmembrane region" description="Helical" evidence="6">
    <location>
        <begin position="86"/>
        <end position="110"/>
    </location>
</feature>
<feature type="transmembrane region" description="Helical" evidence="6">
    <location>
        <begin position="360"/>
        <end position="380"/>
    </location>
</feature>
<keyword evidence="5 6" id="KW-0472">Membrane</keyword>
<comment type="subcellular location">
    <subcellularLocation>
        <location evidence="1">Membrane</location>
        <topology evidence="1">Multi-pass membrane protein</topology>
    </subcellularLocation>
</comment>
<name>A0AAD5JXU1_9FUNG</name>
<dbReference type="GO" id="GO:0015179">
    <property type="term" value="F:L-amino acid transmembrane transporter activity"/>
    <property type="evidence" value="ECO:0007669"/>
    <property type="project" value="TreeGrafter"/>
</dbReference>
<reference evidence="8" key="1">
    <citation type="journal article" date="2022" name="IScience">
        <title>Evolution of zygomycete secretomes and the origins of terrestrial fungal ecologies.</title>
        <authorList>
            <person name="Chang Y."/>
            <person name="Wang Y."/>
            <person name="Mondo S."/>
            <person name="Ahrendt S."/>
            <person name="Andreopoulos W."/>
            <person name="Barry K."/>
            <person name="Beard J."/>
            <person name="Benny G.L."/>
            <person name="Blankenship S."/>
            <person name="Bonito G."/>
            <person name="Cuomo C."/>
            <person name="Desiro A."/>
            <person name="Gervers K.A."/>
            <person name="Hundley H."/>
            <person name="Kuo A."/>
            <person name="LaButti K."/>
            <person name="Lang B.F."/>
            <person name="Lipzen A."/>
            <person name="O'Donnell K."/>
            <person name="Pangilinan J."/>
            <person name="Reynolds N."/>
            <person name="Sandor L."/>
            <person name="Smith M.E."/>
            <person name="Tsang A."/>
            <person name="Grigoriev I.V."/>
            <person name="Stajich J.E."/>
            <person name="Spatafora J.W."/>
        </authorList>
    </citation>
    <scope>NUCLEOTIDE SEQUENCE</scope>
    <source>
        <strain evidence="8">RSA 2281</strain>
    </source>
</reference>
<feature type="transmembrane region" description="Helical" evidence="6">
    <location>
        <begin position="59"/>
        <end position="80"/>
    </location>
</feature>
<dbReference type="InterPro" id="IPR013057">
    <property type="entry name" value="AA_transpt_TM"/>
</dbReference>
<keyword evidence="3 6" id="KW-0812">Transmembrane</keyword>
<sequence length="448" mass="49493">MGDEKTSCPVDIHSVTGSTISTKPMKQTSKRLPYDWRDKLFDPNFDIDRSNAGLSLTAFNNLIVTVCGTGMLSLSSVLGSAGWGTLALLIVCWWLTSYCSAIMVQCLYYGGDKRCETVHEIAQRAFGKPGGFASFFFNAWILLGSPILYFVLCGENMNQLCRGTVAEIGEIPWSIVFIVATAIPFVWMKTFDSLQWTSFLGSIVVIAITLICVIEPIRDLPNYQANHVVVHQNIVWENWPAAIASIAYSLGGNLVFPHCEAAMKRPQKWPLVCHTGLALCAVVYFLIAIPGYYVYGEAATNPIYNSIPVGPGRTICIIMITINVLANVPIFVGSFAFDMEVVMGITVEKLGKRKEFIFRAIWRIFLMVCCGIVACLVPHFDPLQSLFGAIGYSTSIFIFPVLCFWKLTGVRNKPIYEIAFGCLSLLFGTVGLVFGTWSSVEDLIKAYS</sequence>
<evidence type="ECO:0000256" key="5">
    <source>
        <dbReference type="ARBA" id="ARBA00023136"/>
    </source>
</evidence>
<accession>A0AAD5JXU1</accession>
<dbReference type="PANTHER" id="PTHR22950">
    <property type="entry name" value="AMINO ACID TRANSPORTER"/>
    <property type="match status" value="1"/>
</dbReference>
<feature type="transmembrane region" description="Helical" evidence="6">
    <location>
        <begin position="386"/>
        <end position="405"/>
    </location>
</feature>
<dbReference type="Proteomes" id="UP001209540">
    <property type="component" value="Unassembled WGS sequence"/>
</dbReference>
<proteinExistence type="inferred from homology"/>
<feature type="transmembrane region" description="Helical" evidence="6">
    <location>
        <begin position="417"/>
        <end position="437"/>
    </location>
</feature>
<gene>
    <name evidence="8" type="ORF">BDA99DRAFT_582812</name>
</gene>
<comment type="similarity">
    <text evidence="2">Belongs to the amino acid/polyamine transporter 2 family.</text>
</comment>
<dbReference type="EMBL" id="JAIXMP010000017">
    <property type="protein sequence ID" value="KAI9259557.1"/>
    <property type="molecule type" value="Genomic_DNA"/>
</dbReference>
<comment type="caution">
    <text evidence="8">The sequence shown here is derived from an EMBL/GenBank/DDBJ whole genome shotgun (WGS) entry which is preliminary data.</text>
</comment>
<feature type="domain" description="Amino acid transporter transmembrane" evidence="7">
    <location>
        <begin position="56"/>
        <end position="439"/>
    </location>
</feature>
<reference evidence="8" key="2">
    <citation type="submission" date="2023-02" db="EMBL/GenBank/DDBJ databases">
        <authorList>
            <consortium name="DOE Joint Genome Institute"/>
            <person name="Mondo S.J."/>
            <person name="Chang Y."/>
            <person name="Wang Y."/>
            <person name="Ahrendt S."/>
            <person name="Andreopoulos W."/>
            <person name="Barry K."/>
            <person name="Beard J."/>
            <person name="Benny G.L."/>
            <person name="Blankenship S."/>
            <person name="Bonito G."/>
            <person name="Cuomo C."/>
            <person name="Desiro A."/>
            <person name="Gervers K.A."/>
            <person name="Hundley H."/>
            <person name="Kuo A."/>
            <person name="LaButti K."/>
            <person name="Lang B.F."/>
            <person name="Lipzen A."/>
            <person name="O'Donnell K."/>
            <person name="Pangilinan J."/>
            <person name="Reynolds N."/>
            <person name="Sandor L."/>
            <person name="Smith M.W."/>
            <person name="Tsang A."/>
            <person name="Grigoriev I.V."/>
            <person name="Stajich J.E."/>
            <person name="Spatafora J.W."/>
        </authorList>
    </citation>
    <scope>NUCLEOTIDE SEQUENCE</scope>
    <source>
        <strain evidence="8">RSA 2281</strain>
    </source>
</reference>
<evidence type="ECO:0000313" key="8">
    <source>
        <dbReference type="EMBL" id="KAI9259557.1"/>
    </source>
</evidence>
<evidence type="ECO:0000256" key="1">
    <source>
        <dbReference type="ARBA" id="ARBA00004141"/>
    </source>
</evidence>
<dbReference type="Pfam" id="PF01490">
    <property type="entry name" value="Aa_trans"/>
    <property type="match status" value="1"/>
</dbReference>
<feature type="transmembrane region" description="Helical" evidence="6">
    <location>
        <begin position="271"/>
        <end position="295"/>
    </location>
</feature>
<evidence type="ECO:0000259" key="7">
    <source>
        <dbReference type="Pfam" id="PF01490"/>
    </source>
</evidence>
<evidence type="ECO:0000313" key="9">
    <source>
        <dbReference type="Proteomes" id="UP001209540"/>
    </source>
</evidence>
<dbReference type="GO" id="GO:0016020">
    <property type="term" value="C:membrane"/>
    <property type="evidence" value="ECO:0007669"/>
    <property type="project" value="UniProtKB-SubCell"/>
</dbReference>
<feature type="transmembrane region" description="Helical" evidence="6">
    <location>
        <begin position="171"/>
        <end position="187"/>
    </location>
</feature>
<feature type="transmembrane region" description="Helical" evidence="6">
    <location>
        <begin position="131"/>
        <end position="151"/>
    </location>
</feature>
<keyword evidence="4 6" id="KW-1133">Transmembrane helix</keyword>
<evidence type="ECO:0000256" key="3">
    <source>
        <dbReference type="ARBA" id="ARBA00022692"/>
    </source>
</evidence>
<feature type="transmembrane region" description="Helical" evidence="6">
    <location>
        <begin position="199"/>
        <end position="218"/>
    </location>
</feature>
<evidence type="ECO:0000256" key="6">
    <source>
        <dbReference type="SAM" id="Phobius"/>
    </source>
</evidence>
<feature type="transmembrane region" description="Helical" evidence="6">
    <location>
        <begin position="315"/>
        <end position="339"/>
    </location>
</feature>
<keyword evidence="9" id="KW-1185">Reference proteome</keyword>
<evidence type="ECO:0000256" key="4">
    <source>
        <dbReference type="ARBA" id="ARBA00022989"/>
    </source>
</evidence>
<protein>
    <submittedName>
        <fullName evidence="8">Transmembrane amino acid transporter protein-domain-containing protein</fullName>
    </submittedName>
</protein>
<evidence type="ECO:0000256" key="2">
    <source>
        <dbReference type="ARBA" id="ARBA00008066"/>
    </source>
</evidence>